<evidence type="ECO:0000256" key="1">
    <source>
        <dbReference type="ARBA" id="ARBA00004123"/>
    </source>
</evidence>
<dbReference type="Gene3D" id="1.10.10.60">
    <property type="entry name" value="Homeodomain-like"/>
    <property type="match status" value="2"/>
</dbReference>
<feature type="compositionally biased region" description="Polar residues" evidence="4">
    <location>
        <begin position="162"/>
        <end position="171"/>
    </location>
</feature>
<accession>A0ABP1CZ95</accession>
<keyword evidence="3" id="KW-0539">Nucleus</keyword>
<dbReference type="SUPFAM" id="SSF46689">
    <property type="entry name" value="Homeodomain-like"/>
    <property type="match status" value="2"/>
</dbReference>
<protein>
    <submittedName>
        <fullName evidence="7">Uncharacterized protein</fullName>
    </submittedName>
</protein>
<evidence type="ECO:0000256" key="4">
    <source>
        <dbReference type="SAM" id="MobiDB-lite"/>
    </source>
</evidence>
<keyword evidence="8" id="KW-1185">Reference proteome</keyword>
<feature type="region of interest" description="Disordered" evidence="4">
    <location>
        <begin position="294"/>
        <end position="321"/>
    </location>
</feature>
<evidence type="ECO:0000256" key="2">
    <source>
        <dbReference type="ARBA" id="ARBA00023125"/>
    </source>
</evidence>
<dbReference type="InterPro" id="IPR009057">
    <property type="entry name" value="Homeodomain-like_sf"/>
</dbReference>
<sequence>MSDSEDASNQLAIELQKAVDVVNNVASTAASHPKKKKKKKRAREERDITQEAEEPVKKKSKKKKKKHDEAHEEEQLAQELVHSHAESRVSPSAVDVALPDATEPARKRKKKDKGKGRAVEDPKPPEGTFEAVQNTEEDRQFLSLVLEVAAKTKSPEGHPSDVQASAAPSPTSIADLPDIPPPPIPYPEHYIPYTHPPAMPYIPPAPGAFGHAPQPSPMYPDFSNLALPDLANASSEDIMRGLQHLDMDKIASLVKSLGEMANISLNTPPPFVHNPAPPAPPPVRQVPVRSDAILGRPGKQSKQGKQPKVLPATLPPLPEGEAVNPDHAHMLANTWMNATKLAEMARKEGLVYKKGKFSAIEEAQLNAAIENWRSQKGLTKEQLLEVIFAKDKGRDTFWPEITAALHLRPIIAVYHHVRRVYHPMGQQGRWMPAEDDALRKAYAEHGPQWEKISMVVGRASGDCRDRFRNHIENRDKRQNGPWTKEEEDDLTRIVLEMTVQQNKDIDNEVFWGVVSQRMGGRRGRQQCRIKWTDSLSNQFKNRGQKPRWSQMDSYLLVHKVASLNVRDDSEIDWKQLPDDNWNIWSAHQLQRRWKTLKDSVKDSKHMSHAEIMEILRNKKAQSPPPPTASRKKKTKAATSAETIVDSDDDTGSTPVAGSSTGPGTTAGVST</sequence>
<gene>
    <name evidence="7" type="ORF">GFSPODELE1_LOCUS3030</name>
</gene>
<feature type="region of interest" description="Disordered" evidence="4">
    <location>
        <begin position="24"/>
        <end position="134"/>
    </location>
</feature>
<dbReference type="Pfam" id="PF13921">
    <property type="entry name" value="Myb_DNA-bind_6"/>
    <property type="match status" value="1"/>
</dbReference>
<feature type="domain" description="Myb-like" evidence="5">
    <location>
        <begin position="474"/>
        <end position="535"/>
    </location>
</feature>
<organism evidence="7 8">
    <name type="scientific">Somion occarium</name>
    <dbReference type="NCBI Taxonomy" id="3059160"/>
    <lineage>
        <taxon>Eukaryota</taxon>
        <taxon>Fungi</taxon>
        <taxon>Dikarya</taxon>
        <taxon>Basidiomycota</taxon>
        <taxon>Agaricomycotina</taxon>
        <taxon>Agaricomycetes</taxon>
        <taxon>Polyporales</taxon>
        <taxon>Cerrenaceae</taxon>
        <taxon>Somion</taxon>
    </lineage>
</organism>
<dbReference type="SMART" id="SM00717">
    <property type="entry name" value="SANT"/>
    <property type="match status" value="4"/>
</dbReference>
<keyword evidence="2" id="KW-0238">DNA-binding</keyword>
<dbReference type="CDD" id="cd00167">
    <property type="entry name" value="SANT"/>
    <property type="match status" value="1"/>
</dbReference>
<proteinExistence type="predicted"/>
<feature type="compositionally biased region" description="Low complexity" evidence="4">
    <location>
        <begin position="651"/>
        <end position="670"/>
    </location>
</feature>
<dbReference type="InterPro" id="IPR051651">
    <property type="entry name" value="DMTF1_DNA-bind_reg"/>
</dbReference>
<comment type="subcellular location">
    <subcellularLocation>
        <location evidence="1">Nucleus</location>
    </subcellularLocation>
</comment>
<name>A0ABP1CZ95_9APHY</name>
<feature type="compositionally biased region" description="Basic and acidic residues" evidence="4">
    <location>
        <begin position="115"/>
        <end position="124"/>
    </location>
</feature>
<dbReference type="InterPro" id="IPR001005">
    <property type="entry name" value="SANT/Myb"/>
</dbReference>
<dbReference type="Proteomes" id="UP001497453">
    <property type="component" value="Chromosome 2"/>
</dbReference>
<evidence type="ECO:0000259" key="6">
    <source>
        <dbReference type="PROSITE" id="PS51294"/>
    </source>
</evidence>
<dbReference type="EMBL" id="OZ037945">
    <property type="protein sequence ID" value="CAL1700189.1"/>
    <property type="molecule type" value="Genomic_DNA"/>
</dbReference>
<dbReference type="InterPro" id="IPR017930">
    <property type="entry name" value="Myb_dom"/>
</dbReference>
<evidence type="ECO:0000313" key="8">
    <source>
        <dbReference type="Proteomes" id="UP001497453"/>
    </source>
</evidence>
<feature type="domain" description="Myb-like" evidence="5">
    <location>
        <begin position="422"/>
        <end position="471"/>
    </location>
</feature>
<feature type="compositionally biased region" description="Basic and acidic residues" evidence="4">
    <location>
        <begin position="42"/>
        <end position="57"/>
    </location>
</feature>
<evidence type="ECO:0000256" key="3">
    <source>
        <dbReference type="ARBA" id="ARBA00023242"/>
    </source>
</evidence>
<feature type="compositionally biased region" description="Basic residues" evidence="4">
    <location>
        <begin position="32"/>
        <end position="41"/>
    </location>
</feature>
<dbReference type="PANTHER" id="PTHR46380:SF2">
    <property type="entry name" value="CYCLIN-D-BINDING MYB-LIKE TRANSCRIPTION FACTOR 1"/>
    <property type="match status" value="1"/>
</dbReference>
<feature type="compositionally biased region" description="Low complexity" evidence="4">
    <location>
        <begin position="297"/>
        <end position="308"/>
    </location>
</feature>
<reference evidence="8" key="1">
    <citation type="submission" date="2024-04" db="EMBL/GenBank/DDBJ databases">
        <authorList>
            <person name="Shaw F."/>
            <person name="Minotto A."/>
        </authorList>
    </citation>
    <scope>NUCLEOTIDE SEQUENCE [LARGE SCALE GENOMIC DNA]</scope>
</reference>
<feature type="region of interest" description="Disordered" evidence="4">
    <location>
        <begin position="150"/>
        <end position="171"/>
    </location>
</feature>
<dbReference type="PANTHER" id="PTHR46380">
    <property type="entry name" value="CYCLIN-D-BINDING MYB-LIKE TRANSCRIPTION FACTOR 1"/>
    <property type="match status" value="1"/>
</dbReference>
<evidence type="ECO:0000313" key="7">
    <source>
        <dbReference type="EMBL" id="CAL1700189.1"/>
    </source>
</evidence>
<evidence type="ECO:0000259" key="5">
    <source>
        <dbReference type="PROSITE" id="PS50090"/>
    </source>
</evidence>
<dbReference type="PROSITE" id="PS50090">
    <property type="entry name" value="MYB_LIKE"/>
    <property type="match status" value="2"/>
</dbReference>
<feature type="region of interest" description="Disordered" evidence="4">
    <location>
        <begin position="616"/>
        <end position="670"/>
    </location>
</feature>
<feature type="domain" description="HTH myb-type" evidence="6">
    <location>
        <begin position="422"/>
        <end position="475"/>
    </location>
</feature>
<dbReference type="PROSITE" id="PS51294">
    <property type="entry name" value="HTH_MYB"/>
    <property type="match status" value="1"/>
</dbReference>